<dbReference type="OrthoDB" id="9988013at2759"/>
<dbReference type="GO" id="GO:0030431">
    <property type="term" value="P:sleep"/>
    <property type="evidence" value="ECO:0007669"/>
    <property type="project" value="InterPro"/>
</dbReference>
<evidence type="ECO:0000256" key="2">
    <source>
        <dbReference type="ARBA" id="ARBA00023180"/>
    </source>
</evidence>
<gene>
    <name evidence="4" type="ORF">RDWZM_001167</name>
</gene>
<keyword evidence="3" id="KW-0812">Transmembrane</keyword>
<dbReference type="PANTHER" id="PTHR33562:SF22">
    <property type="entry name" value="PROTEIN QUIVER"/>
    <property type="match status" value="1"/>
</dbReference>
<organism evidence="4 5">
    <name type="scientific">Blomia tropicalis</name>
    <name type="common">Mite</name>
    <dbReference type="NCBI Taxonomy" id="40697"/>
    <lineage>
        <taxon>Eukaryota</taxon>
        <taxon>Metazoa</taxon>
        <taxon>Ecdysozoa</taxon>
        <taxon>Arthropoda</taxon>
        <taxon>Chelicerata</taxon>
        <taxon>Arachnida</taxon>
        <taxon>Acari</taxon>
        <taxon>Acariformes</taxon>
        <taxon>Sarcoptiformes</taxon>
        <taxon>Astigmata</taxon>
        <taxon>Glycyphagoidea</taxon>
        <taxon>Echimyopodidae</taxon>
        <taxon>Blomia</taxon>
    </lineage>
</organism>
<feature type="transmembrane region" description="Helical" evidence="3">
    <location>
        <begin position="12"/>
        <end position="32"/>
    </location>
</feature>
<dbReference type="EMBL" id="JAPWDV010000001">
    <property type="protein sequence ID" value="KAJ6222622.1"/>
    <property type="molecule type" value="Genomic_DNA"/>
</dbReference>
<accession>A0A9Q0MBQ6</accession>
<evidence type="ECO:0000313" key="5">
    <source>
        <dbReference type="Proteomes" id="UP001142055"/>
    </source>
</evidence>
<dbReference type="AlphaFoldDB" id="A0A9Q0MBQ6"/>
<evidence type="ECO:0008006" key="6">
    <source>
        <dbReference type="Google" id="ProtNLM"/>
    </source>
</evidence>
<name>A0A9Q0MBQ6_BLOTA</name>
<evidence type="ECO:0000256" key="3">
    <source>
        <dbReference type="SAM" id="Phobius"/>
    </source>
</evidence>
<sequence>MSVIMSNQSSHSSIIEWSLMASLLMITLLAIINQDNHGVDAARRRCFACRSRGPLGDCKDQFEFNATTASSYGSSPVEVQPCASGWCGKTIEDEEEGTHIMATERMCLQRPPSDGKERCSKTFYSNRKKTFYMCFCKGDLCNGGGSIFTSTSAPTIFSITGLVIFFTLYILSA</sequence>
<feature type="transmembrane region" description="Helical" evidence="3">
    <location>
        <begin position="152"/>
        <end position="171"/>
    </location>
</feature>
<dbReference type="GO" id="GO:0032222">
    <property type="term" value="P:regulation of synaptic transmission, cholinergic"/>
    <property type="evidence" value="ECO:0007669"/>
    <property type="project" value="InterPro"/>
</dbReference>
<evidence type="ECO:0000313" key="4">
    <source>
        <dbReference type="EMBL" id="KAJ6222622.1"/>
    </source>
</evidence>
<dbReference type="CDD" id="cd23589">
    <property type="entry name" value="TFP_LU_ECD_Rtv"/>
    <property type="match status" value="1"/>
</dbReference>
<dbReference type="InterPro" id="IPR050975">
    <property type="entry name" value="Sleep_regulator"/>
</dbReference>
<protein>
    <recommendedName>
        <fullName evidence="6">Protein sleepless</fullName>
    </recommendedName>
</protein>
<proteinExistence type="predicted"/>
<comment type="caution">
    <text evidence="4">The sequence shown here is derived from an EMBL/GenBank/DDBJ whole genome shotgun (WGS) entry which is preliminary data.</text>
</comment>
<dbReference type="Proteomes" id="UP001142055">
    <property type="component" value="Chromosome 1"/>
</dbReference>
<keyword evidence="3" id="KW-0472">Membrane</keyword>
<reference evidence="4" key="1">
    <citation type="submission" date="2022-12" db="EMBL/GenBank/DDBJ databases">
        <title>Genome assemblies of Blomia tropicalis.</title>
        <authorList>
            <person name="Cui Y."/>
        </authorList>
    </citation>
    <scope>NUCLEOTIDE SEQUENCE</scope>
    <source>
        <tissue evidence="4">Adult mites</tissue>
    </source>
</reference>
<dbReference type="InterPro" id="IPR031424">
    <property type="entry name" value="QVR-like"/>
</dbReference>
<dbReference type="PANTHER" id="PTHR33562">
    <property type="entry name" value="ATILLA, ISOFORM B-RELATED-RELATED"/>
    <property type="match status" value="1"/>
</dbReference>
<keyword evidence="5" id="KW-1185">Reference proteome</keyword>
<keyword evidence="3" id="KW-1133">Transmembrane helix</keyword>
<keyword evidence="2" id="KW-0325">Glycoprotein</keyword>
<keyword evidence="1" id="KW-0732">Signal</keyword>
<dbReference type="Pfam" id="PF17064">
    <property type="entry name" value="QVR"/>
    <property type="match status" value="1"/>
</dbReference>
<evidence type="ECO:0000256" key="1">
    <source>
        <dbReference type="ARBA" id="ARBA00022729"/>
    </source>
</evidence>
<dbReference type="OMA" id="SCKDPFN"/>